<name>A0A139APP4_GONPJ</name>
<dbReference type="Proteomes" id="UP000070544">
    <property type="component" value="Unassembled WGS sequence"/>
</dbReference>
<evidence type="ECO:0000256" key="6">
    <source>
        <dbReference type="ARBA" id="ARBA00042810"/>
    </source>
</evidence>
<dbReference type="PANTHER" id="PTHR46098:SF1">
    <property type="entry name" value="TRNA (CYTOSINE(38)-C(5))-METHYLTRANSFERASE"/>
    <property type="match status" value="1"/>
</dbReference>
<dbReference type="GO" id="GO:0032259">
    <property type="term" value="P:methylation"/>
    <property type="evidence" value="ECO:0007669"/>
    <property type="project" value="UniProtKB-KW"/>
</dbReference>
<dbReference type="OrthoDB" id="414133at2759"/>
<dbReference type="STRING" id="1344416.A0A139APP4"/>
<keyword evidence="3 7" id="KW-0949">S-adenosyl-L-methionine</keyword>
<evidence type="ECO:0000313" key="9">
    <source>
        <dbReference type="EMBL" id="KXS18465.1"/>
    </source>
</evidence>
<dbReference type="InterPro" id="IPR029063">
    <property type="entry name" value="SAM-dependent_MTases_sf"/>
</dbReference>
<dbReference type="Pfam" id="PF00145">
    <property type="entry name" value="DNA_methylase"/>
    <property type="match status" value="1"/>
</dbReference>
<keyword evidence="10" id="KW-1185">Reference proteome</keyword>
<feature type="region of interest" description="Disordered" evidence="8">
    <location>
        <begin position="221"/>
        <end position="246"/>
    </location>
</feature>
<dbReference type="GO" id="GO:0005634">
    <property type="term" value="C:nucleus"/>
    <property type="evidence" value="ECO:0007669"/>
    <property type="project" value="TreeGrafter"/>
</dbReference>
<dbReference type="PROSITE" id="PS51679">
    <property type="entry name" value="SAM_MT_C5"/>
    <property type="match status" value="1"/>
</dbReference>
<dbReference type="PRINTS" id="PR00105">
    <property type="entry name" value="C5METTRFRASE"/>
</dbReference>
<dbReference type="InterPro" id="IPR050750">
    <property type="entry name" value="C5-MTase"/>
</dbReference>
<feature type="compositionally biased region" description="Polar residues" evidence="8">
    <location>
        <begin position="221"/>
        <end position="239"/>
    </location>
</feature>
<gene>
    <name evidence="9" type="ORF">M427DRAFT_153231</name>
</gene>
<evidence type="ECO:0000313" key="10">
    <source>
        <dbReference type="Proteomes" id="UP000070544"/>
    </source>
</evidence>
<evidence type="ECO:0000256" key="8">
    <source>
        <dbReference type="SAM" id="MobiDB-lite"/>
    </source>
</evidence>
<feature type="region of interest" description="Disordered" evidence="8">
    <location>
        <begin position="415"/>
        <end position="445"/>
    </location>
</feature>
<dbReference type="PANTHER" id="PTHR46098">
    <property type="entry name" value="TRNA (CYTOSINE(38)-C(5))-METHYLTRANSFERASE"/>
    <property type="match status" value="1"/>
</dbReference>
<sequence length="512" mass="57757">MADVPIKALEFFCGIGGLHYSFEFSRVDGEVLAAFDISPQTNECYEYNFGVQPIQVGIDHLTVESIEKYGANAWFLSPPCQPYVRGGKHRDDQDPRARGLIHLVKLLPKMRNPPRFIFLENVFLFEQSKSRALLVEALDSLGYGIAEFMVSSIQFGVPNDRQRYYLTARLPVDEPSQPRPVDAIPYLDKFRIYTSWPPPPSPADIPETHFRTKVELGLNSSCKPTGLTSEGENSSSTGDSKSEDVDEQSFSTLKLSGFDLTHMKPVSTFLERFENPDDESPFLVPDNYLLKRHGFRFDIACPEDRKCSAFTKAYGTSYVVGTGAYLQTDKFDNEIDWQHPETLLPLRLRFFTPTEVARLHQFPIDSSVPTYPGDEDAYVPWTQERWLLARAQKEAAFEAHLSGKSEITQHRKRQKRTMMQTKGGKGAKEGANTIAPGSSGKDGPTAAVEIKPIAPPERSNGKISLHRFDFPPTMTLKHRWRALGNSLSVITVGTLMREVLFNVSETRFFENK</sequence>
<dbReference type="AlphaFoldDB" id="A0A139APP4"/>
<evidence type="ECO:0000256" key="7">
    <source>
        <dbReference type="PROSITE-ProRule" id="PRU01016"/>
    </source>
</evidence>
<dbReference type="Gene3D" id="3.40.50.150">
    <property type="entry name" value="Vaccinia Virus protein VP39"/>
    <property type="match status" value="1"/>
</dbReference>
<dbReference type="Gene3D" id="3.90.120.10">
    <property type="entry name" value="DNA Methylase, subunit A, domain 2"/>
    <property type="match status" value="1"/>
</dbReference>
<dbReference type="EMBL" id="KQ965742">
    <property type="protein sequence ID" value="KXS18465.1"/>
    <property type="molecule type" value="Genomic_DNA"/>
</dbReference>
<proteinExistence type="inferred from homology"/>
<dbReference type="EC" id="2.1.1.204" evidence="4"/>
<organism evidence="9 10">
    <name type="scientific">Gonapodya prolifera (strain JEL478)</name>
    <name type="common">Monoblepharis prolifera</name>
    <dbReference type="NCBI Taxonomy" id="1344416"/>
    <lineage>
        <taxon>Eukaryota</taxon>
        <taxon>Fungi</taxon>
        <taxon>Fungi incertae sedis</taxon>
        <taxon>Chytridiomycota</taxon>
        <taxon>Chytridiomycota incertae sedis</taxon>
        <taxon>Monoblepharidomycetes</taxon>
        <taxon>Monoblepharidales</taxon>
        <taxon>Gonapodyaceae</taxon>
        <taxon>Gonapodya</taxon>
    </lineage>
</organism>
<evidence type="ECO:0000256" key="5">
    <source>
        <dbReference type="ARBA" id="ARBA00039681"/>
    </source>
</evidence>
<evidence type="ECO:0000256" key="1">
    <source>
        <dbReference type="ARBA" id="ARBA00022603"/>
    </source>
</evidence>
<keyword evidence="1 7" id="KW-0489">Methyltransferase</keyword>
<evidence type="ECO:0000256" key="4">
    <source>
        <dbReference type="ARBA" id="ARBA00039081"/>
    </source>
</evidence>
<protein>
    <recommendedName>
        <fullName evidence="5">tRNA (cytosine(38)-C(5))-methyltransferase</fullName>
        <ecNumber evidence="4">2.1.1.204</ecNumber>
    </recommendedName>
    <alternativeName>
        <fullName evidence="6">DNA (cytosine-5)-methyltransferase-like protein 2</fullName>
    </alternativeName>
</protein>
<accession>A0A139APP4</accession>
<dbReference type="GO" id="GO:0008168">
    <property type="term" value="F:methyltransferase activity"/>
    <property type="evidence" value="ECO:0007669"/>
    <property type="project" value="UniProtKB-KW"/>
</dbReference>
<feature type="active site" evidence="7">
    <location>
        <position position="80"/>
    </location>
</feature>
<evidence type="ECO:0000256" key="3">
    <source>
        <dbReference type="ARBA" id="ARBA00022691"/>
    </source>
</evidence>
<dbReference type="PROSITE" id="PS00095">
    <property type="entry name" value="C5_MTASE_2"/>
    <property type="match status" value="1"/>
</dbReference>
<dbReference type="InterPro" id="IPR031303">
    <property type="entry name" value="C5_meth_CS"/>
</dbReference>
<dbReference type="InterPro" id="IPR001525">
    <property type="entry name" value="C5_MeTfrase"/>
</dbReference>
<evidence type="ECO:0000256" key="2">
    <source>
        <dbReference type="ARBA" id="ARBA00022679"/>
    </source>
</evidence>
<dbReference type="SUPFAM" id="SSF53335">
    <property type="entry name" value="S-adenosyl-L-methionine-dependent methyltransferases"/>
    <property type="match status" value="1"/>
</dbReference>
<reference evidence="9 10" key="1">
    <citation type="journal article" date="2015" name="Genome Biol. Evol.">
        <title>Phylogenomic analyses indicate that early fungi evolved digesting cell walls of algal ancestors of land plants.</title>
        <authorList>
            <person name="Chang Y."/>
            <person name="Wang S."/>
            <person name="Sekimoto S."/>
            <person name="Aerts A.L."/>
            <person name="Choi C."/>
            <person name="Clum A."/>
            <person name="LaButti K.M."/>
            <person name="Lindquist E.A."/>
            <person name="Yee Ngan C."/>
            <person name="Ohm R.A."/>
            <person name="Salamov A.A."/>
            <person name="Grigoriev I.V."/>
            <person name="Spatafora J.W."/>
            <person name="Berbee M.L."/>
        </authorList>
    </citation>
    <scope>NUCLEOTIDE SEQUENCE [LARGE SCALE GENOMIC DNA]</scope>
    <source>
        <strain evidence="9 10">JEL478</strain>
    </source>
</reference>
<keyword evidence="2 7" id="KW-0808">Transferase</keyword>
<comment type="similarity">
    <text evidence="7">Belongs to the class I-like SAM-binding methyltransferase superfamily. C5-methyltransferase family.</text>
</comment>